<gene>
    <name evidence="1" type="ORF">BKE38_11135</name>
</gene>
<proteinExistence type="predicted"/>
<keyword evidence="2" id="KW-1185">Reference proteome</keyword>
<dbReference type="EMBL" id="MLCO01000090">
    <property type="protein sequence ID" value="ONG54022.1"/>
    <property type="molecule type" value="Genomic_DNA"/>
</dbReference>
<sequence length="112" mass="12613">MTAFRIGCCGSASAEGWTGRLLVADVCARCSFQPDNLILSLLQKLVVLLKKVLGDRRNFEKRAVLKVSDNHGLICHTDFSLSDTPTRRLERYFEPRHSLLPCFPLVVYDGNM</sequence>
<accession>A0A1V2H2Q3</accession>
<dbReference type="Proteomes" id="UP000188879">
    <property type="component" value="Unassembled WGS sequence"/>
</dbReference>
<protein>
    <submittedName>
        <fullName evidence="1">Uncharacterized protein</fullName>
    </submittedName>
</protein>
<organism evidence="1 2">
    <name type="scientific">Teichococcus deserti</name>
    <dbReference type="NCBI Taxonomy" id="1817963"/>
    <lineage>
        <taxon>Bacteria</taxon>
        <taxon>Pseudomonadati</taxon>
        <taxon>Pseudomonadota</taxon>
        <taxon>Alphaproteobacteria</taxon>
        <taxon>Acetobacterales</taxon>
        <taxon>Roseomonadaceae</taxon>
        <taxon>Roseomonas</taxon>
    </lineage>
</organism>
<evidence type="ECO:0000313" key="1">
    <source>
        <dbReference type="EMBL" id="ONG54022.1"/>
    </source>
</evidence>
<name>A0A1V2H2Q3_9PROT</name>
<dbReference type="AlphaFoldDB" id="A0A1V2H2Q3"/>
<evidence type="ECO:0000313" key="2">
    <source>
        <dbReference type="Proteomes" id="UP000188879"/>
    </source>
</evidence>
<comment type="caution">
    <text evidence="1">The sequence shown here is derived from an EMBL/GenBank/DDBJ whole genome shotgun (WGS) entry which is preliminary data.</text>
</comment>
<reference evidence="1 2" key="1">
    <citation type="submission" date="2016-10" db="EMBL/GenBank/DDBJ databases">
        <title>Draft Genome sequence of Roseomonas sp. strain M3.</title>
        <authorList>
            <person name="Subhash Y."/>
            <person name="Lee S."/>
        </authorList>
    </citation>
    <scope>NUCLEOTIDE SEQUENCE [LARGE SCALE GENOMIC DNA]</scope>
    <source>
        <strain evidence="1 2">M3</strain>
    </source>
</reference>